<reference evidence="4" key="1">
    <citation type="journal article" date="2020" name="Stud. Mycol.">
        <title>101 Dothideomycetes genomes: a test case for predicting lifestyles and emergence of pathogens.</title>
        <authorList>
            <person name="Haridas S."/>
            <person name="Albert R."/>
            <person name="Binder M."/>
            <person name="Bloem J."/>
            <person name="Labutti K."/>
            <person name="Salamov A."/>
            <person name="Andreopoulos B."/>
            <person name="Baker S."/>
            <person name="Barry K."/>
            <person name="Bills G."/>
            <person name="Bluhm B."/>
            <person name="Cannon C."/>
            <person name="Castanera R."/>
            <person name="Culley D."/>
            <person name="Daum C."/>
            <person name="Ezra D."/>
            <person name="Gonzalez J."/>
            <person name="Henrissat B."/>
            <person name="Kuo A."/>
            <person name="Liang C."/>
            <person name="Lipzen A."/>
            <person name="Lutzoni F."/>
            <person name="Magnuson J."/>
            <person name="Mondo S."/>
            <person name="Nolan M."/>
            <person name="Ohm R."/>
            <person name="Pangilinan J."/>
            <person name="Park H.-J."/>
            <person name="Ramirez L."/>
            <person name="Alfaro M."/>
            <person name="Sun H."/>
            <person name="Tritt A."/>
            <person name="Yoshinaga Y."/>
            <person name="Zwiers L.-H."/>
            <person name="Turgeon B."/>
            <person name="Goodwin S."/>
            <person name="Spatafora J."/>
            <person name="Crous P."/>
            <person name="Grigoriev I."/>
        </authorList>
    </citation>
    <scope>NUCLEOTIDE SEQUENCE</scope>
    <source>
        <strain evidence="4">CBS 119925</strain>
    </source>
</reference>
<dbReference type="PANTHER" id="PTHR28532">
    <property type="entry name" value="GEO13458P1"/>
    <property type="match status" value="1"/>
</dbReference>
<dbReference type="Pfam" id="PF09811">
    <property type="entry name" value="Yae1_N"/>
    <property type="match status" value="1"/>
</dbReference>
<protein>
    <recommendedName>
        <fullName evidence="3">Essential protein Yae1 N-terminal domain-containing protein</fullName>
    </recommendedName>
</protein>
<gene>
    <name evidence="4" type="ORF">M011DRAFT_405858</name>
</gene>
<dbReference type="OrthoDB" id="48036at2759"/>
<name>A0A6A6V4Y5_9PLEO</name>
<proteinExistence type="inferred from homology"/>
<keyword evidence="5" id="KW-1185">Reference proteome</keyword>
<sequence length="251" mass="27465">MQESFRYNPSAPVFVPSQQNSNAASPTTTSADQSTHAPATDVSHIEDFFDNVLHLEDNMYSSGYAQGVQDGSRAGRIEGRVFGLEKGFEKFASLGRLHGRAAVWGSRMYDQSVAPVISSPDADPNLHSHYPASDPASANAAAFNNNPWALPPLPSNDRLNRNIHLVYHMTDPHTFDTANTEEAVADFDDRFKRAGAKAKIIERSVGADRETKKGNRKGKGPNKKGKKMRLVGENKGKEDSMEDFKGGKMLS</sequence>
<dbReference type="InterPro" id="IPR019191">
    <property type="entry name" value="Essential_protein_Yae1_N"/>
</dbReference>
<evidence type="ECO:0000313" key="5">
    <source>
        <dbReference type="Proteomes" id="UP000799440"/>
    </source>
</evidence>
<dbReference type="EMBL" id="MU006581">
    <property type="protein sequence ID" value="KAF2745702.1"/>
    <property type="molecule type" value="Genomic_DNA"/>
</dbReference>
<organism evidence="4 5">
    <name type="scientific">Sporormia fimetaria CBS 119925</name>
    <dbReference type="NCBI Taxonomy" id="1340428"/>
    <lineage>
        <taxon>Eukaryota</taxon>
        <taxon>Fungi</taxon>
        <taxon>Dikarya</taxon>
        <taxon>Ascomycota</taxon>
        <taxon>Pezizomycotina</taxon>
        <taxon>Dothideomycetes</taxon>
        <taxon>Pleosporomycetidae</taxon>
        <taxon>Pleosporales</taxon>
        <taxon>Sporormiaceae</taxon>
        <taxon>Sporormia</taxon>
    </lineage>
</organism>
<comment type="similarity">
    <text evidence="1">Belongs to the LTO1 family.</text>
</comment>
<feature type="compositionally biased region" description="Polar residues" evidence="2">
    <location>
        <begin position="16"/>
        <end position="37"/>
    </location>
</feature>
<feature type="compositionally biased region" description="Basic and acidic residues" evidence="2">
    <location>
        <begin position="230"/>
        <end position="251"/>
    </location>
</feature>
<evidence type="ECO:0000259" key="3">
    <source>
        <dbReference type="Pfam" id="PF09811"/>
    </source>
</evidence>
<feature type="region of interest" description="Disordered" evidence="2">
    <location>
        <begin position="1"/>
        <end position="38"/>
    </location>
</feature>
<accession>A0A6A6V4Y5</accession>
<feature type="region of interest" description="Disordered" evidence="2">
    <location>
        <begin position="204"/>
        <end position="251"/>
    </location>
</feature>
<feature type="compositionally biased region" description="Basic residues" evidence="2">
    <location>
        <begin position="214"/>
        <end position="229"/>
    </location>
</feature>
<feature type="domain" description="Essential protein Yae1 N-terminal" evidence="3">
    <location>
        <begin position="63"/>
        <end position="101"/>
    </location>
</feature>
<dbReference type="AlphaFoldDB" id="A0A6A6V4Y5"/>
<evidence type="ECO:0000256" key="1">
    <source>
        <dbReference type="ARBA" id="ARBA00038090"/>
    </source>
</evidence>
<feature type="compositionally biased region" description="Basic and acidic residues" evidence="2">
    <location>
        <begin position="204"/>
        <end position="213"/>
    </location>
</feature>
<evidence type="ECO:0000313" key="4">
    <source>
        <dbReference type="EMBL" id="KAF2745702.1"/>
    </source>
</evidence>
<dbReference type="InterPro" id="IPR052436">
    <property type="entry name" value="LTO1_adapter"/>
</dbReference>
<dbReference type="Proteomes" id="UP000799440">
    <property type="component" value="Unassembled WGS sequence"/>
</dbReference>
<dbReference type="PANTHER" id="PTHR28532:SF1">
    <property type="entry name" value="ORAL CANCER OVEREXPRESSED 1"/>
    <property type="match status" value="1"/>
</dbReference>
<evidence type="ECO:0000256" key="2">
    <source>
        <dbReference type="SAM" id="MobiDB-lite"/>
    </source>
</evidence>